<dbReference type="InterPro" id="IPR007484">
    <property type="entry name" value="Peptidase_M28"/>
</dbReference>
<keyword evidence="16" id="KW-0865">Zymogen</keyword>
<keyword evidence="9" id="KW-0479">Metal-binding</keyword>
<evidence type="ECO:0000256" key="9">
    <source>
        <dbReference type="ARBA" id="ARBA00022723"/>
    </source>
</evidence>
<protein>
    <recommendedName>
        <fullName evidence="5">Carboxypeptidase Q</fullName>
    </recommendedName>
    <alternativeName>
        <fullName evidence="20">Plasma glutamate carboxypeptidase</fullName>
    </alternativeName>
</protein>
<keyword evidence="6" id="KW-0964">Secreted</keyword>
<name>A0AAW8SYM1_9ENTE</name>
<feature type="domain" description="Peptidase M28" evidence="21">
    <location>
        <begin position="201"/>
        <end position="386"/>
    </location>
</feature>
<evidence type="ECO:0000313" key="22">
    <source>
        <dbReference type="EMBL" id="MDT2539178.1"/>
    </source>
</evidence>
<evidence type="ECO:0000256" key="20">
    <source>
        <dbReference type="ARBA" id="ARBA00033328"/>
    </source>
</evidence>
<proteinExistence type="predicted"/>
<keyword evidence="18" id="KW-0458">Lysosome</keyword>
<evidence type="ECO:0000256" key="19">
    <source>
        <dbReference type="ARBA" id="ARBA00025833"/>
    </source>
</evidence>
<dbReference type="GO" id="GO:0006508">
    <property type="term" value="P:proteolysis"/>
    <property type="evidence" value="ECO:0007669"/>
    <property type="project" value="UniProtKB-KW"/>
</dbReference>
<sequence>MINKWMSRIAKERPVGTTINNRILEQLEGLFQKMAYEVKSLPFPCFTWHKSHSFIVVDGKKYPVMPSPFSRFYRDEAEWGTAGSLKELKSLDCRKKIVFLHSQLTKASLQPKDYPFYYPNEHKELIDALEDSGVAAIVAVTGEHPIYGLKPFYLFEDGNFKVPSAYISYEEWKKMKPVFKSNSLKLVIDSHIEQVRSRQLIAQKEAKNAKGNILVCAHMDSKYETPGALDNAAGLVMMMQTMELLKKENLNYAIDFVPFNSEEYYEATGELIYLNDCKRKNKEFALVINIDSVGHVGSGIALSTCNMDSRFAAILEKLCDDHPMVAKGQEWYSGDHAIYAFKGVASLAVTSQDFFSGGLKRTHTPKDIKDTVDYETLALGARFIAKLLRAL</sequence>
<evidence type="ECO:0000256" key="17">
    <source>
        <dbReference type="ARBA" id="ARBA00023180"/>
    </source>
</evidence>
<evidence type="ECO:0000259" key="21">
    <source>
        <dbReference type="Pfam" id="PF04389"/>
    </source>
</evidence>
<keyword evidence="7" id="KW-0121">Carboxypeptidase</keyword>
<keyword evidence="14" id="KW-0333">Golgi apparatus</keyword>
<dbReference type="Pfam" id="PF04389">
    <property type="entry name" value="Peptidase_M28"/>
    <property type="match status" value="1"/>
</dbReference>
<reference evidence="22" key="1">
    <citation type="submission" date="2023-03" db="EMBL/GenBank/DDBJ databases">
        <authorList>
            <person name="Shen W."/>
            <person name="Cai J."/>
        </authorList>
    </citation>
    <scope>NUCLEOTIDE SEQUENCE</scope>
    <source>
        <strain evidence="22">B646-2</strain>
    </source>
</reference>
<evidence type="ECO:0000256" key="14">
    <source>
        <dbReference type="ARBA" id="ARBA00023034"/>
    </source>
</evidence>
<dbReference type="PANTHER" id="PTHR12053">
    <property type="entry name" value="PROTEASE FAMILY M28 PLASMA GLUTAMATE CARBOXYPEPTIDASE-RELATED"/>
    <property type="match status" value="1"/>
</dbReference>
<gene>
    <name evidence="22" type="ORF">P7D78_13665</name>
</gene>
<dbReference type="GO" id="GO:0004180">
    <property type="term" value="F:carboxypeptidase activity"/>
    <property type="evidence" value="ECO:0007669"/>
    <property type="project" value="UniProtKB-KW"/>
</dbReference>
<keyword evidence="15" id="KW-0482">Metalloprotease</keyword>
<comment type="caution">
    <text evidence="22">The sequence shown here is derived from an EMBL/GenBank/DDBJ whole genome shotgun (WGS) entry which is preliminary data.</text>
</comment>
<comment type="subunit">
    <text evidence="19">Homodimer. The monomeric form is inactive while the homodimer is active.</text>
</comment>
<evidence type="ECO:0000256" key="7">
    <source>
        <dbReference type="ARBA" id="ARBA00022645"/>
    </source>
</evidence>
<evidence type="ECO:0000256" key="12">
    <source>
        <dbReference type="ARBA" id="ARBA00022824"/>
    </source>
</evidence>
<dbReference type="Proteomes" id="UP001249240">
    <property type="component" value="Unassembled WGS sequence"/>
</dbReference>
<dbReference type="AlphaFoldDB" id="A0AAW8SYM1"/>
<keyword evidence="10" id="KW-0732">Signal</keyword>
<dbReference type="PANTHER" id="PTHR12053:SF3">
    <property type="entry name" value="CARBOXYPEPTIDASE Q"/>
    <property type="match status" value="1"/>
</dbReference>
<evidence type="ECO:0000256" key="5">
    <source>
        <dbReference type="ARBA" id="ARBA00014116"/>
    </source>
</evidence>
<evidence type="ECO:0000256" key="13">
    <source>
        <dbReference type="ARBA" id="ARBA00022833"/>
    </source>
</evidence>
<dbReference type="Gene3D" id="3.40.630.10">
    <property type="entry name" value="Zn peptidases"/>
    <property type="match status" value="1"/>
</dbReference>
<dbReference type="InterPro" id="IPR039866">
    <property type="entry name" value="CPQ"/>
</dbReference>
<dbReference type="GO" id="GO:0005764">
    <property type="term" value="C:lysosome"/>
    <property type="evidence" value="ECO:0007669"/>
    <property type="project" value="UniProtKB-SubCell"/>
</dbReference>
<comment type="subcellular location">
    <subcellularLocation>
        <location evidence="1">Endoplasmic reticulum</location>
    </subcellularLocation>
    <subcellularLocation>
        <location evidence="3">Golgi apparatus</location>
    </subcellularLocation>
    <subcellularLocation>
        <location evidence="2">Lysosome</location>
    </subcellularLocation>
    <subcellularLocation>
        <location evidence="4">Secreted</location>
    </subcellularLocation>
</comment>
<dbReference type="GO" id="GO:0005576">
    <property type="term" value="C:extracellular region"/>
    <property type="evidence" value="ECO:0007669"/>
    <property type="project" value="UniProtKB-SubCell"/>
</dbReference>
<evidence type="ECO:0000256" key="11">
    <source>
        <dbReference type="ARBA" id="ARBA00022801"/>
    </source>
</evidence>
<keyword evidence="13" id="KW-0862">Zinc</keyword>
<dbReference type="RefSeq" id="WP_028020899.1">
    <property type="nucleotide sequence ID" value="NZ_CABLCA010000113.1"/>
</dbReference>
<dbReference type="GO" id="GO:0070573">
    <property type="term" value="F:metallodipeptidase activity"/>
    <property type="evidence" value="ECO:0007669"/>
    <property type="project" value="InterPro"/>
</dbReference>
<evidence type="ECO:0000256" key="16">
    <source>
        <dbReference type="ARBA" id="ARBA00023145"/>
    </source>
</evidence>
<keyword evidence="8" id="KW-0645">Protease</keyword>
<evidence type="ECO:0000256" key="4">
    <source>
        <dbReference type="ARBA" id="ARBA00004613"/>
    </source>
</evidence>
<evidence type="ECO:0000256" key="10">
    <source>
        <dbReference type="ARBA" id="ARBA00022729"/>
    </source>
</evidence>
<keyword evidence="12" id="KW-0256">Endoplasmic reticulum</keyword>
<dbReference type="Gene3D" id="3.50.30.30">
    <property type="match status" value="1"/>
</dbReference>
<evidence type="ECO:0000256" key="6">
    <source>
        <dbReference type="ARBA" id="ARBA00022525"/>
    </source>
</evidence>
<organism evidence="22 23">
    <name type="scientific">Enterococcus raffinosus</name>
    <dbReference type="NCBI Taxonomy" id="71452"/>
    <lineage>
        <taxon>Bacteria</taxon>
        <taxon>Bacillati</taxon>
        <taxon>Bacillota</taxon>
        <taxon>Bacilli</taxon>
        <taxon>Lactobacillales</taxon>
        <taxon>Enterococcaceae</taxon>
        <taxon>Enterococcus</taxon>
    </lineage>
</organism>
<dbReference type="SUPFAM" id="SSF53187">
    <property type="entry name" value="Zn-dependent exopeptidases"/>
    <property type="match status" value="1"/>
</dbReference>
<evidence type="ECO:0000256" key="2">
    <source>
        <dbReference type="ARBA" id="ARBA00004371"/>
    </source>
</evidence>
<evidence type="ECO:0000256" key="8">
    <source>
        <dbReference type="ARBA" id="ARBA00022670"/>
    </source>
</evidence>
<evidence type="ECO:0000256" key="1">
    <source>
        <dbReference type="ARBA" id="ARBA00004240"/>
    </source>
</evidence>
<evidence type="ECO:0000313" key="23">
    <source>
        <dbReference type="Proteomes" id="UP001249240"/>
    </source>
</evidence>
<keyword evidence="11" id="KW-0378">Hydrolase</keyword>
<evidence type="ECO:0000256" key="18">
    <source>
        <dbReference type="ARBA" id="ARBA00023228"/>
    </source>
</evidence>
<evidence type="ECO:0000256" key="3">
    <source>
        <dbReference type="ARBA" id="ARBA00004555"/>
    </source>
</evidence>
<dbReference type="EMBL" id="JARPXM010000014">
    <property type="protein sequence ID" value="MDT2539178.1"/>
    <property type="molecule type" value="Genomic_DNA"/>
</dbReference>
<accession>A0AAW8SYM1</accession>
<evidence type="ECO:0000256" key="15">
    <source>
        <dbReference type="ARBA" id="ARBA00023049"/>
    </source>
</evidence>
<dbReference type="GO" id="GO:0046872">
    <property type="term" value="F:metal ion binding"/>
    <property type="evidence" value="ECO:0007669"/>
    <property type="project" value="UniProtKB-KW"/>
</dbReference>
<keyword evidence="17" id="KW-0325">Glycoprotein</keyword>